<dbReference type="InterPro" id="IPR050122">
    <property type="entry name" value="RTK"/>
</dbReference>
<dbReference type="Gene3D" id="3.30.200.20">
    <property type="entry name" value="Phosphorylase Kinase, domain 1"/>
    <property type="match status" value="1"/>
</dbReference>
<feature type="binding site" evidence="22">
    <location>
        <position position="1012"/>
    </location>
    <ligand>
        <name>ATP</name>
        <dbReference type="ChEBI" id="CHEBI:30616"/>
    </ligand>
</feature>
<feature type="compositionally biased region" description="Polar residues" evidence="25">
    <location>
        <begin position="1351"/>
        <end position="1361"/>
    </location>
</feature>
<dbReference type="EC" id="2.7.10.1" evidence="24"/>
<dbReference type="EMBL" id="OV696687">
    <property type="protein sequence ID" value="CAH1255056.1"/>
    <property type="molecule type" value="Genomic_DNA"/>
</dbReference>
<evidence type="ECO:0000256" key="21">
    <source>
        <dbReference type="PIRSR" id="PIRSR000620-1"/>
    </source>
</evidence>
<feature type="region of interest" description="Disordered" evidence="25">
    <location>
        <begin position="747"/>
        <end position="766"/>
    </location>
</feature>
<dbReference type="InterPro" id="IPR016246">
    <property type="entry name" value="Tyr_kinase_insulin-like_rcpt"/>
</dbReference>
<evidence type="ECO:0000256" key="20">
    <source>
        <dbReference type="ARBA" id="ARBA00051243"/>
    </source>
</evidence>
<evidence type="ECO:0000256" key="18">
    <source>
        <dbReference type="ARBA" id="ARBA00023180"/>
    </source>
</evidence>
<evidence type="ECO:0000256" key="26">
    <source>
        <dbReference type="SAM" id="Phobius"/>
    </source>
</evidence>
<dbReference type="FunFam" id="2.60.40.10:FF:000087">
    <property type="entry name" value="Tyrosine-protein kinase receptor"/>
    <property type="match status" value="1"/>
</dbReference>
<dbReference type="FunFam" id="3.30.200.20:FF:000026">
    <property type="entry name" value="Tyrosine-protein kinase receptor"/>
    <property type="match status" value="1"/>
</dbReference>
<keyword evidence="6 24" id="KW-0812">Transmembrane</keyword>
<dbReference type="Gene3D" id="1.10.510.10">
    <property type="entry name" value="Transferase(Phosphotransferase) domain 1"/>
    <property type="match status" value="1"/>
</dbReference>
<evidence type="ECO:0000256" key="3">
    <source>
        <dbReference type="ARBA" id="ARBA00022553"/>
    </source>
</evidence>
<keyword evidence="3 24" id="KW-0597">Phosphoprotein</keyword>
<keyword evidence="19" id="KW-0464">Manganese</keyword>
<evidence type="ECO:0000256" key="4">
    <source>
        <dbReference type="ARBA" id="ARBA00022679"/>
    </source>
</evidence>
<dbReference type="Pfam" id="PF07714">
    <property type="entry name" value="PK_Tyr_Ser-Thr"/>
    <property type="match status" value="1"/>
</dbReference>
<dbReference type="InterPro" id="IPR000494">
    <property type="entry name" value="Rcpt_L-dom"/>
</dbReference>
<feature type="domain" description="Fibronectin type-III" evidence="29">
    <location>
        <begin position="821"/>
        <end position="920"/>
    </location>
</feature>
<dbReference type="SUPFAM" id="SSF57184">
    <property type="entry name" value="Growth factor receptor domain"/>
    <property type="match status" value="1"/>
</dbReference>
<keyword evidence="12 22" id="KW-0067">ATP-binding</keyword>
<dbReference type="Gene3D" id="2.10.220.10">
    <property type="entry name" value="Hormone Receptor, Insulin-like Growth Factor Receptor 1, Chain A, domain 2"/>
    <property type="match status" value="1"/>
</dbReference>
<keyword evidence="7" id="KW-0479">Metal-binding</keyword>
<evidence type="ECO:0000256" key="10">
    <source>
        <dbReference type="ARBA" id="ARBA00022741"/>
    </source>
</evidence>
<dbReference type="FunFam" id="3.80.20.20:FF:000001">
    <property type="entry name" value="Tyrosine-protein kinase receptor"/>
    <property type="match status" value="1"/>
</dbReference>
<evidence type="ECO:0000256" key="12">
    <source>
        <dbReference type="ARBA" id="ARBA00022840"/>
    </source>
</evidence>
<dbReference type="InterPro" id="IPR006212">
    <property type="entry name" value="Furin_repeat"/>
</dbReference>
<organism evidence="30 31">
    <name type="scientific">Branchiostoma lanceolatum</name>
    <name type="common">Common lancelet</name>
    <name type="synonym">Amphioxus lanceolatum</name>
    <dbReference type="NCBI Taxonomy" id="7740"/>
    <lineage>
        <taxon>Eukaryota</taxon>
        <taxon>Metazoa</taxon>
        <taxon>Chordata</taxon>
        <taxon>Cephalochordata</taxon>
        <taxon>Leptocardii</taxon>
        <taxon>Amphioxiformes</taxon>
        <taxon>Branchiostomatidae</taxon>
        <taxon>Branchiostoma</taxon>
    </lineage>
</organism>
<dbReference type="GO" id="GO:0046872">
    <property type="term" value="F:metal ion binding"/>
    <property type="evidence" value="ECO:0007669"/>
    <property type="project" value="UniProtKB-KW"/>
</dbReference>
<dbReference type="GO" id="GO:0043410">
    <property type="term" value="P:positive regulation of MAPK cascade"/>
    <property type="evidence" value="ECO:0007669"/>
    <property type="project" value="TreeGrafter"/>
</dbReference>
<keyword evidence="14 26" id="KW-0472">Membrane</keyword>
<feature type="compositionally biased region" description="Low complexity" evidence="25">
    <location>
        <begin position="1330"/>
        <end position="1339"/>
    </location>
</feature>
<keyword evidence="31" id="KW-1185">Reference proteome</keyword>
<dbReference type="Pfam" id="PF00757">
    <property type="entry name" value="Furin-like"/>
    <property type="match status" value="1"/>
</dbReference>
<dbReference type="SUPFAM" id="SSF52058">
    <property type="entry name" value="L domain-like"/>
    <property type="match status" value="2"/>
</dbReference>
<evidence type="ECO:0000256" key="23">
    <source>
        <dbReference type="PROSITE-ProRule" id="PRU10141"/>
    </source>
</evidence>
<feature type="domain" description="Fibronectin type-III" evidence="29">
    <location>
        <begin position="479"/>
        <end position="592"/>
    </location>
</feature>
<dbReference type="InterPro" id="IPR009030">
    <property type="entry name" value="Growth_fac_rcpt_cys_sf"/>
</dbReference>
<dbReference type="CDD" id="cd00063">
    <property type="entry name" value="FN3"/>
    <property type="match status" value="3"/>
</dbReference>
<feature type="binding site" evidence="22 23">
    <location>
        <position position="1036"/>
    </location>
    <ligand>
        <name>ATP</name>
        <dbReference type="ChEBI" id="CHEBI:30616"/>
    </ligand>
</feature>
<dbReference type="InterPro" id="IPR001245">
    <property type="entry name" value="Ser-Thr/Tyr_kinase_cat_dom"/>
</dbReference>
<feature type="active site" description="Proton donor/acceptor" evidence="21">
    <location>
        <position position="1156"/>
    </location>
</feature>
<evidence type="ECO:0000256" key="8">
    <source>
        <dbReference type="ARBA" id="ARBA00022729"/>
    </source>
</evidence>
<dbReference type="GO" id="GO:0043548">
    <property type="term" value="F:phosphatidylinositol 3-kinase binding"/>
    <property type="evidence" value="ECO:0007669"/>
    <property type="project" value="InterPro"/>
</dbReference>
<evidence type="ECO:0000313" key="30">
    <source>
        <dbReference type="EMBL" id="CAH1255056.1"/>
    </source>
</evidence>
<evidence type="ECO:0000256" key="25">
    <source>
        <dbReference type="SAM" id="MobiDB-lite"/>
    </source>
</evidence>
<feature type="binding site" evidence="22">
    <location>
        <begin position="1083"/>
        <end position="1089"/>
    </location>
    <ligand>
        <name>ATP</name>
        <dbReference type="ChEBI" id="CHEBI:30616"/>
    </ligand>
</feature>
<proteinExistence type="inferred from homology"/>
<evidence type="ECO:0000256" key="24">
    <source>
        <dbReference type="RuleBase" id="RU000312"/>
    </source>
</evidence>
<keyword evidence="18" id="KW-0325">Glycoprotein</keyword>
<evidence type="ECO:0000256" key="9">
    <source>
        <dbReference type="ARBA" id="ARBA00022737"/>
    </source>
</evidence>
<dbReference type="InterPro" id="IPR036941">
    <property type="entry name" value="Rcpt_L-dom_sf"/>
</dbReference>
<protein>
    <recommendedName>
        <fullName evidence="24">Tyrosine-protein kinase receptor</fullName>
        <ecNumber evidence="24">2.7.10.1</ecNumber>
    </recommendedName>
</protein>
<evidence type="ECO:0000313" key="31">
    <source>
        <dbReference type="Proteomes" id="UP000838412"/>
    </source>
</evidence>
<dbReference type="InterPro" id="IPR036116">
    <property type="entry name" value="FN3_sf"/>
</dbReference>
<comment type="subcellular location">
    <subcellularLocation>
        <location evidence="2">Membrane</location>
        <topology evidence="2">Single-pass type I membrane protein</topology>
    </subcellularLocation>
</comment>
<dbReference type="GO" id="GO:0043560">
    <property type="term" value="F:insulin receptor substrate binding"/>
    <property type="evidence" value="ECO:0007669"/>
    <property type="project" value="InterPro"/>
</dbReference>
<dbReference type="PROSITE" id="PS50853">
    <property type="entry name" value="FN3"/>
    <property type="match status" value="3"/>
</dbReference>
<dbReference type="GO" id="GO:0042593">
    <property type="term" value="P:glucose homeostasis"/>
    <property type="evidence" value="ECO:0007669"/>
    <property type="project" value="TreeGrafter"/>
</dbReference>
<dbReference type="SUPFAM" id="SSF49265">
    <property type="entry name" value="Fibronectin type III"/>
    <property type="match status" value="2"/>
</dbReference>
<accession>A0A8K0EIY3</accession>
<sequence length="1371" mass="154293">MRVVDKMAGLMWAALTLVIGLGLLVPSNGEEHICGSMDIRNRVSNLRQLDNCTVIEGYLQILLIDFAEEQEYRGLSFPDLVEITDYFLLYRVRGLTNLSELFPNLAVIRGTNLFFNYALVVFEMLDMQKIGLYSLQNITRGSVRIEKNPNLCYLDTIDWSFIAESGYSNNFIVDNRDEEECVNYCPGSCRITHPVLQDLCWAEEHCQKVCPESCLGNCLHGCTTRSSCTCCNEMCIGGCRGGTSRRHCVACKYFVHNGECLEQCPTDTYQYKDRRCITADECPNSTNSIWKLHHGKCIPECPSGYTTDPDNPRLCTECAGQCPKSCKGGLVDSLAAAQRFRGCTIIEEELKISIRGGDNIIDELEDNLGLIEEVGHYVAIVRSYALVTLDFLRSLKRIRGIEKENGYAFYVLDNRNLEKLLDWDRTNLTMDDGKLFFHFNPKLCMNVILTMVEKVGVSEDTVSDTDISTLTNGDQAQCSYSKLDINEISTTKNMIILRWRAFTPPDFRDLLSYTVSYRETPEQSIDEYEGQDACGNTEWKDFDVSPDQTAHIITGLKPWTQYALLVKTYTKAGAREGSGAKSDIVYARTDADKPTHPLDVVVYSNSSNTLIITWNPPNRPNGNVTHYIVKYKRQQEDVSAMENRDYCQGGLKPHRPTQGLEDIVNNEEETNNSTTGDGTCCECPKSEDEIRIEEEEAAFQQEFENFLHNNVYHKRENDTRAGRRRRELLRRATISPFYSNQTVNVTLPSTNRTVPPTPTPNPNPQLETTVWNEHMVVLTGLRHFSEYIIEVIACNADEAVGCSGSAVELARTQADDSADNIPGNITVVETKDNKAKLYWPEPYDPNSMVVLYNIEYKKLGVDGNYEDPQQICVENFRILEQQGFTISSLAAGNYSVRVQATSFAGNGSWSNYVTFYVEEKDTPPAGQDTPPQVPLSLMIGMGVGFSLLVILAVLFAFWYCAKKKFGDKQMPNGVLYASVNPEYMSSADVYVPDEWEVPREKITLIRELGQGSFGMVYEGEAKDVVKDEPKVSVAVKTVNESASIRERIEFLNEASVMKTFNCHHVVKLVGVVSKGQPTLVVMELMALGDLKNYLRRHRPEEDVGLSDSPASNEAKNSPFAENDHDLPPTFKDIIQMAGEIADGMSYLAAKKFVHRDLACRNCMVAQDRTVKIGDFGMTRDIYETDYYRKGGKGLLPVRWMSPESLKDGVFTSQSDVWSYGVVLWEMATLASQPYQGKSNEEVLKFVIDGGMLEKPEGCPNKLYDLMKLCWQYRQSMRPTFLEIVEILSPELQPHFPEVSFYHSLDNHGREPLEMDEVALDSGADTETEMYPSGSEFSSTPSPPSETPYSHMNGSHPQNGSMNLRIPKSTLC</sequence>
<evidence type="ECO:0000259" key="28">
    <source>
        <dbReference type="PROSITE" id="PS50011"/>
    </source>
</evidence>
<comment type="cofactor">
    <cofactor evidence="1">
        <name>Mn(2+)</name>
        <dbReference type="ChEBI" id="CHEBI:29035"/>
    </cofactor>
</comment>
<dbReference type="SMART" id="SM00261">
    <property type="entry name" value="FU"/>
    <property type="match status" value="1"/>
</dbReference>
<dbReference type="GO" id="GO:0051897">
    <property type="term" value="P:positive regulation of phosphatidylinositol 3-kinase/protein kinase B signal transduction"/>
    <property type="evidence" value="ECO:0007669"/>
    <property type="project" value="TreeGrafter"/>
</dbReference>
<dbReference type="InterPro" id="IPR013783">
    <property type="entry name" value="Ig-like_fold"/>
</dbReference>
<evidence type="ECO:0000256" key="22">
    <source>
        <dbReference type="PIRSR" id="PIRSR000620-2"/>
    </source>
</evidence>
<dbReference type="InterPro" id="IPR017441">
    <property type="entry name" value="Protein_kinase_ATP_BS"/>
</dbReference>
<dbReference type="Proteomes" id="UP000838412">
    <property type="component" value="Chromosome 2"/>
</dbReference>
<dbReference type="PROSITE" id="PS00109">
    <property type="entry name" value="PROTEIN_KINASE_TYR"/>
    <property type="match status" value="1"/>
</dbReference>
<evidence type="ECO:0000256" key="15">
    <source>
        <dbReference type="ARBA" id="ARBA00023137"/>
    </source>
</evidence>
<dbReference type="SMART" id="SM00060">
    <property type="entry name" value="FN3"/>
    <property type="match status" value="3"/>
</dbReference>
<dbReference type="InterPro" id="IPR003961">
    <property type="entry name" value="FN3_dom"/>
</dbReference>
<keyword evidence="16" id="KW-1015">Disulfide bond</keyword>
<reference evidence="30" key="1">
    <citation type="submission" date="2022-01" db="EMBL/GenBank/DDBJ databases">
        <authorList>
            <person name="Braso-Vives M."/>
        </authorList>
    </citation>
    <scope>NUCLEOTIDE SEQUENCE</scope>
</reference>
<comment type="catalytic activity">
    <reaction evidence="20 24">
        <text>L-tyrosyl-[protein] + ATP = O-phospho-L-tyrosyl-[protein] + ADP + H(+)</text>
        <dbReference type="Rhea" id="RHEA:10596"/>
        <dbReference type="Rhea" id="RHEA-COMP:10136"/>
        <dbReference type="Rhea" id="RHEA-COMP:20101"/>
        <dbReference type="ChEBI" id="CHEBI:15378"/>
        <dbReference type="ChEBI" id="CHEBI:30616"/>
        <dbReference type="ChEBI" id="CHEBI:46858"/>
        <dbReference type="ChEBI" id="CHEBI:61978"/>
        <dbReference type="ChEBI" id="CHEBI:456216"/>
        <dbReference type="EC" id="2.7.10.1"/>
    </reaction>
</comment>
<name>A0A8K0EIY3_BRALA</name>
<dbReference type="GO" id="GO:0005009">
    <property type="term" value="F:insulin receptor activity"/>
    <property type="evidence" value="ECO:0007669"/>
    <property type="project" value="TreeGrafter"/>
</dbReference>
<evidence type="ECO:0000256" key="7">
    <source>
        <dbReference type="ARBA" id="ARBA00022723"/>
    </source>
</evidence>
<evidence type="ECO:0000256" key="13">
    <source>
        <dbReference type="ARBA" id="ARBA00022989"/>
    </source>
</evidence>
<feature type="region of interest" description="Disordered" evidence="25">
    <location>
        <begin position="1322"/>
        <end position="1371"/>
    </location>
</feature>
<dbReference type="Pfam" id="PF01030">
    <property type="entry name" value="Recep_L_domain"/>
    <property type="match status" value="2"/>
</dbReference>
<evidence type="ECO:0000256" key="11">
    <source>
        <dbReference type="ARBA" id="ARBA00022777"/>
    </source>
</evidence>
<evidence type="ECO:0000256" key="6">
    <source>
        <dbReference type="ARBA" id="ARBA00022692"/>
    </source>
</evidence>
<keyword evidence="17 24" id="KW-0675">Receptor</keyword>
<feature type="region of interest" description="Disordered" evidence="25">
    <location>
        <begin position="1099"/>
        <end position="1122"/>
    </location>
</feature>
<comment type="similarity">
    <text evidence="24">Belongs to the protein kinase superfamily. Tyr protein kinase family. Insulin receptor subfamily.</text>
</comment>
<evidence type="ECO:0000259" key="29">
    <source>
        <dbReference type="PROSITE" id="PS50853"/>
    </source>
</evidence>
<keyword evidence="15" id="KW-0829">Tyrosine-protein kinase</keyword>
<dbReference type="Pfam" id="PF00041">
    <property type="entry name" value="fn3"/>
    <property type="match status" value="2"/>
</dbReference>
<keyword evidence="11" id="KW-0418">Kinase</keyword>
<dbReference type="InterPro" id="IPR020635">
    <property type="entry name" value="Tyr_kinase_cat_dom"/>
</dbReference>
<dbReference type="SUPFAM" id="SSF56112">
    <property type="entry name" value="Protein kinase-like (PK-like)"/>
    <property type="match status" value="1"/>
</dbReference>
<dbReference type="GO" id="GO:0030424">
    <property type="term" value="C:axon"/>
    <property type="evidence" value="ECO:0007669"/>
    <property type="project" value="TreeGrafter"/>
</dbReference>
<evidence type="ECO:0000256" key="16">
    <source>
        <dbReference type="ARBA" id="ARBA00023157"/>
    </source>
</evidence>
<evidence type="ECO:0000256" key="2">
    <source>
        <dbReference type="ARBA" id="ARBA00004479"/>
    </source>
</evidence>
<feature type="domain" description="Protein kinase" evidence="28">
    <location>
        <begin position="1002"/>
        <end position="1295"/>
    </location>
</feature>
<dbReference type="InterPro" id="IPR011009">
    <property type="entry name" value="Kinase-like_dom_sf"/>
</dbReference>
<dbReference type="Gene3D" id="3.80.20.20">
    <property type="entry name" value="Receptor L-domain"/>
    <property type="match status" value="2"/>
</dbReference>
<dbReference type="InterPro" id="IPR000719">
    <property type="entry name" value="Prot_kinase_dom"/>
</dbReference>
<keyword evidence="8 27" id="KW-0732">Signal</keyword>
<dbReference type="PROSITE" id="PS00107">
    <property type="entry name" value="PROTEIN_KINASE_ATP"/>
    <property type="match status" value="1"/>
</dbReference>
<dbReference type="PROSITE" id="PS50011">
    <property type="entry name" value="PROTEIN_KINASE_DOM"/>
    <property type="match status" value="1"/>
</dbReference>
<feature type="binding site" evidence="22">
    <location>
        <begin position="1160"/>
        <end position="1161"/>
    </location>
    <ligand>
        <name>ATP</name>
        <dbReference type="ChEBI" id="CHEBI:30616"/>
    </ligand>
</feature>
<evidence type="ECO:0000256" key="27">
    <source>
        <dbReference type="SAM" id="SignalP"/>
    </source>
</evidence>
<dbReference type="Gene3D" id="2.60.40.10">
    <property type="entry name" value="Immunoglobulins"/>
    <property type="match status" value="4"/>
</dbReference>
<evidence type="ECO:0000256" key="17">
    <source>
        <dbReference type="ARBA" id="ARBA00023170"/>
    </source>
</evidence>
<dbReference type="CDD" id="cd05032">
    <property type="entry name" value="PTKc_InsR_like"/>
    <property type="match status" value="1"/>
</dbReference>
<dbReference type="PROSITE" id="PS00239">
    <property type="entry name" value="RECEPTOR_TYR_KIN_II"/>
    <property type="match status" value="1"/>
</dbReference>
<gene>
    <name evidence="30" type="primary">INSR</name>
    <name evidence="30" type="ORF">BLAG_LOCUS14236</name>
</gene>
<dbReference type="GO" id="GO:0005524">
    <property type="term" value="F:ATP binding"/>
    <property type="evidence" value="ECO:0007669"/>
    <property type="project" value="UniProtKB-UniRule"/>
</dbReference>
<feature type="binding site" evidence="22">
    <location>
        <position position="1174"/>
    </location>
    <ligand>
        <name>ATP</name>
        <dbReference type="ChEBI" id="CHEBI:30616"/>
    </ligand>
</feature>
<feature type="transmembrane region" description="Helical" evidence="26">
    <location>
        <begin position="937"/>
        <end position="960"/>
    </location>
</feature>
<dbReference type="PIRSF" id="PIRSF000620">
    <property type="entry name" value="Insulin_receptor"/>
    <property type="match status" value="1"/>
</dbReference>
<feature type="signal peptide" evidence="27">
    <location>
        <begin position="1"/>
        <end position="29"/>
    </location>
</feature>
<feature type="domain" description="Fibronectin type-III" evidence="29">
    <location>
        <begin position="596"/>
        <end position="686"/>
    </location>
</feature>
<keyword evidence="10 22" id="KW-0547">Nucleotide-binding</keyword>
<evidence type="ECO:0000256" key="1">
    <source>
        <dbReference type="ARBA" id="ARBA00001936"/>
    </source>
</evidence>
<dbReference type="SMART" id="SM00219">
    <property type="entry name" value="TyrKc"/>
    <property type="match status" value="1"/>
</dbReference>
<feature type="chain" id="PRO_5035451847" description="Tyrosine-protein kinase receptor" evidence="27">
    <location>
        <begin position="30"/>
        <end position="1371"/>
    </location>
</feature>
<keyword evidence="13 26" id="KW-1133">Transmembrane helix</keyword>
<evidence type="ECO:0000256" key="19">
    <source>
        <dbReference type="ARBA" id="ARBA00023211"/>
    </source>
</evidence>
<dbReference type="CDD" id="cd00064">
    <property type="entry name" value="FU"/>
    <property type="match status" value="1"/>
</dbReference>
<evidence type="ECO:0000256" key="14">
    <source>
        <dbReference type="ARBA" id="ARBA00023136"/>
    </source>
</evidence>
<dbReference type="InterPro" id="IPR002011">
    <property type="entry name" value="Tyr_kinase_rcpt_2_CS"/>
</dbReference>
<dbReference type="FunFam" id="1.10.510.10:FF:000528">
    <property type="entry name" value="Tyrosine-protein kinase receptor"/>
    <property type="match status" value="1"/>
</dbReference>
<keyword evidence="4" id="KW-0808">Transferase</keyword>
<dbReference type="PANTHER" id="PTHR24416">
    <property type="entry name" value="TYROSINE-PROTEIN KINASE RECEPTOR"/>
    <property type="match status" value="1"/>
</dbReference>
<dbReference type="OrthoDB" id="5809444at2759"/>
<evidence type="ECO:0000256" key="5">
    <source>
        <dbReference type="ARBA" id="ARBA00022685"/>
    </source>
</evidence>
<dbReference type="PANTHER" id="PTHR24416:SF525">
    <property type="entry name" value="INSULIN-LIKE RECEPTOR"/>
    <property type="match status" value="1"/>
</dbReference>
<dbReference type="InterPro" id="IPR006211">
    <property type="entry name" value="Furin-like_Cys-rich_dom"/>
</dbReference>
<dbReference type="PRINTS" id="PR00109">
    <property type="entry name" value="TYRKINASE"/>
</dbReference>
<dbReference type="GO" id="GO:0005899">
    <property type="term" value="C:insulin receptor complex"/>
    <property type="evidence" value="ECO:0007669"/>
    <property type="project" value="TreeGrafter"/>
</dbReference>
<keyword evidence="9" id="KW-0677">Repeat</keyword>
<dbReference type="InterPro" id="IPR008266">
    <property type="entry name" value="Tyr_kinase_AS"/>
</dbReference>
<dbReference type="FunFam" id="3.80.20.20:FF:000018">
    <property type="entry name" value="Insulin-like receptor"/>
    <property type="match status" value="1"/>
</dbReference>
<keyword evidence="5" id="KW-0165">Cleavage on pair of basic residues</keyword>